<proteinExistence type="predicted"/>
<evidence type="ECO:0000256" key="1">
    <source>
        <dbReference type="SAM" id="Phobius"/>
    </source>
</evidence>
<gene>
    <name evidence="2" type="ORF">BAMA_10925</name>
</gene>
<feature type="transmembrane region" description="Helical" evidence="1">
    <location>
        <begin position="179"/>
        <end position="196"/>
    </location>
</feature>
<dbReference type="OrthoDB" id="9807167at2"/>
<keyword evidence="1" id="KW-0812">Transmembrane</keyword>
<dbReference type="AlphaFoldDB" id="A0A073JUF9"/>
<dbReference type="STRING" id="574376.BAMA_10925"/>
<feature type="transmembrane region" description="Helical" evidence="1">
    <location>
        <begin position="228"/>
        <end position="246"/>
    </location>
</feature>
<accession>A0A073JUF9</accession>
<keyword evidence="1" id="KW-1133">Transmembrane helix</keyword>
<evidence type="ECO:0000313" key="3">
    <source>
        <dbReference type="Proteomes" id="UP000027822"/>
    </source>
</evidence>
<reference evidence="2 3" key="1">
    <citation type="submission" date="2014-06" db="EMBL/GenBank/DDBJ databases">
        <title>Draft genome sequence of Bacillus manliponensis JCM 15802 (MCCC 1A00708).</title>
        <authorList>
            <person name="Lai Q."/>
            <person name="Liu Y."/>
            <person name="Shao Z."/>
        </authorList>
    </citation>
    <scope>NUCLEOTIDE SEQUENCE [LARGE SCALE GENOMIC DNA]</scope>
    <source>
        <strain evidence="2 3">JCM 15802</strain>
    </source>
</reference>
<dbReference type="Pfam" id="PF10086">
    <property type="entry name" value="YhfC"/>
    <property type="match status" value="1"/>
</dbReference>
<dbReference type="InterPro" id="IPR011397">
    <property type="entry name" value="YhfC"/>
</dbReference>
<feature type="transmembrane region" description="Helical" evidence="1">
    <location>
        <begin position="6"/>
        <end position="28"/>
    </location>
</feature>
<dbReference type="Proteomes" id="UP000027822">
    <property type="component" value="Unassembled WGS sequence"/>
</dbReference>
<dbReference type="RefSeq" id="WP_034642416.1">
    <property type="nucleotide sequence ID" value="NZ_CBCSJC010000022.1"/>
</dbReference>
<organism evidence="2 3">
    <name type="scientific">Bacillus manliponensis</name>
    <dbReference type="NCBI Taxonomy" id="574376"/>
    <lineage>
        <taxon>Bacteria</taxon>
        <taxon>Bacillati</taxon>
        <taxon>Bacillota</taxon>
        <taxon>Bacilli</taxon>
        <taxon>Bacillales</taxon>
        <taxon>Bacillaceae</taxon>
        <taxon>Bacillus</taxon>
        <taxon>Bacillus cereus group</taxon>
    </lineage>
</organism>
<evidence type="ECO:0000313" key="2">
    <source>
        <dbReference type="EMBL" id="KEK17862.1"/>
    </source>
</evidence>
<keyword evidence="1" id="KW-0472">Membrane</keyword>
<dbReference type="EMBL" id="JOTN01000021">
    <property type="protein sequence ID" value="KEK17862.1"/>
    <property type="molecule type" value="Genomic_DNA"/>
</dbReference>
<comment type="caution">
    <text evidence="2">The sequence shown here is derived from an EMBL/GenBank/DDBJ whole genome shotgun (WGS) entry which is preliminary data.</text>
</comment>
<dbReference type="eggNOG" id="COG4377">
    <property type="taxonomic scope" value="Bacteria"/>
</dbReference>
<protein>
    <submittedName>
        <fullName evidence="2">Membrane protein</fullName>
    </submittedName>
</protein>
<dbReference type="PIRSF" id="PIRSF033101">
    <property type="entry name" value="UCP033101"/>
    <property type="match status" value="1"/>
</dbReference>
<sequence length="260" mass="28786">MVSNAVITSMIIQLVITTLVPIIALVYLRKKYNISFKVVLVGVMIFIGFSQILQSPIHMIVLGNDTIKGILDSSPFLYATYGSLSAAIFEGAGRFIAFLLVLKAYRKYEDGLGYGIGHGGIESILIGGLVGVQNLVFAFSINNGSMAALIEKQPELGKIQDVLVNAETYLFLLTSAERVMVLILQIAFTLLMLYGIKYKNHMYVAYSVLFHMFVDFFAALYQKQVINLFAVEGIIFVCTIAAIFVIRNMKEKLQAEPIES</sequence>
<feature type="transmembrane region" description="Helical" evidence="1">
    <location>
        <begin position="40"/>
        <end position="61"/>
    </location>
</feature>
<feature type="transmembrane region" description="Helical" evidence="1">
    <location>
        <begin position="81"/>
        <end position="102"/>
    </location>
</feature>
<name>A0A073JUF9_9BACI</name>
<keyword evidence="3" id="KW-1185">Reference proteome</keyword>
<feature type="transmembrane region" description="Helical" evidence="1">
    <location>
        <begin position="203"/>
        <end position="222"/>
    </location>
</feature>